<proteinExistence type="predicted"/>
<evidence type="ECO:0000313" key="2">
    <source>
        <dbReference type="EMBL" id="BBO87384.1"/>
    </source>
</evidence>
<dbReference type="Proteomes" id="UP000422108">
    <property type="component" value="Chromosome"/>
</dbReference>
<keyword evidence="1" id="KW-1133">Transmembrane helix</keyword>
<reference evidence="2 3" key="1">
    <citation type="submission" date="2019-11" db="EMBL/GenBank/DDBJ databases">
        <title>Comparative genomics of hydrocarbon-degrading Desulfosarcina strains.</title>
        <authorList>
            <person name="Watanabe M."/>
            <person name="Kojima H."/>
            <person name="Fukui M."/>
        </authorList>
    </citation>
    <scope>NUCLEOTIDE SEQUENCE [LARGE SCALE GENOMIC DNA]</scope>
    <source>
        <strain evidence="3">oXyS1</strain>
    </source>
</reference>
<dbReference type="RefSeq" id="WP_155308846.1">
    <property type="nucleotide sequence ID" value="NZ_AP021879.1"/>
</dbReference>
<sequence length="160" mass="17727">MHRFRQLRNHAGVSALEVMVVLIIIGIISVLLIGRSRMGEANLYSQTEVIKSHIRYAQARSMDTDIRWGIRCDDSGKQYWLFSGDDPTAKKHKLPGEESDTVDIGQYGLTLTPTTLSFDDKGRPYVTINNVLQNDLQLTLTSDGGTSTIITITGNTGFVP</sequence>
<accession>A0A5K8A4V8</accession>
<evidence type="ECO:0000313" key="3">
    <source>
        <dbReference type="Proteomes" id="UP000422108"/>
    </source>
</evidence>
<keyword evidence="1" id="KW-0472">Membrane</keyword>
<dbReference type="SUPFAM" id="SSF54523">
    <property type="entry name" value="Pili subunits"/>
    <property type="match status" value="1"/>
</dbReference>
<name>A0A5K8A4V8_9BACT</name>
<protein>
    <recommendedName>
        <fullName evidence="4">General secretion pathway GspH domain-containing protein</fullName>
    </recommendedName>
</protein>
<gene>
    <name evidence="2" type="ORF">DSCOOX_05640</name>
</gene>
<evidence type="ECO:0008006" key="4">
    <source>
        <dbReference type="Google" id="ProtNLM"/>
    </source>
</evidence>
<keyword evidence="1" id="KW-0812">Transmembrane</keyword>
<feature type="transmembrane region" description="Helical" evidence="1">
    <location>
        <begin position="12"/>
        <end position="33"/>
    </location>
</feature>
<evidence type="ECO:0000256" key="1">
    <source>
        <dbReference type="SAM" id="Phobius"/>
    </source>
</evidence>
<keyword evidence="3" id="KW-1185">Reference proteome</keyword>
<dbReference type="AlphaFoldDB" id="A0A5K8A4V8"/>
<dbReference type="InterPro" id="IPR045584">
    <property type="entry name" value="Pilin-like"/>
</dbReference>
<organism evidence="2 3">
    <name type="scientific">Desulfosarcina ovata subsp. ovata</name>
    <dbReference type="NCBI Taxonomy" id="2752305"/>
    <lineage>
        <taxon>Bacteria</taxon>
        <taxon>Pseudomonadati</taxon>
        <taxon>Thermodesulfobacteriota</taxon>
        <taxon>Desulfobacteria</taxon>
        <taxon>Desulfobacterales</taxon>
        <taxon>Desulfosarcinaceae</taxon>
        <taxon>Desulfosarcina</taxon>
    </lineage>
</organism>
<dbReference type="EMBL" id="AP021879">
    <property type="protein sequence ID" value="BBO87384.1"/>
    <property type="molecule type" value="Genomic_DNA"/>
</dbReference>